<dbReference type="Pfam" id="PF11374">
    <property type="entry name" value="DUF3176"/>
    <property type="match status" value="1"/>
</dbReference>
<keyword evidence="1" id="KW-0812">Transmembrane</keyword>
<protein>
    <submittedName>
        <fullName evidence="2">Uncharacterized protein</fullName>
    </submittedName>
</protein>
<feature type="transmembrane region" description="Helical" evidence="1">
    <location>
        <begin position="625"/>
        <end position="647"/>
    </location>
</feature>
<keyword evidence="1" id="KW-0472">Membrane</keyword>
<evidence type="ECO:0000313" key="2">
    <source>
        <dbReference type="EMBL" id="KAK4184738.1"/>
    </source>
</evidence>
<feature type="transmembrane region" description="Helical" evidence="1">
    <location>
        <begin position="113"/>
        <end position="137"/>
    </location>
</feature>
<sequence length="726" mass="80233">MSYAHVHQGVTVDNNDLHHEIEAQQARIIRSPSIDSLIEDPSPDFASTATIPAPAAETVTPDGDLPLSRDNPQSVWSTWGFEIGALVVSGAATVSAAVVLASYDGRPLDEWAFFAITLNTTISALGLISRVSLAFAVTSAMGQHKWNWFGARQDGLGVFEKFDTASRGGPWGSARLLLWSRATNLAAIGAVVTITTLLVDPLLQATVTLRGQSDTTSQSSAIPVASHIDMGKLQLPFVYKSMTDLTSIIMPDFSLTSAFYDGISRASRSKGTEATQRVEILCGTGNCTWPLYTTAALCSECHDVSKNSRMLKESNRTTEWDGWLNATDYYWPSNGPEDYNSTSTMYTLGYGHIKQFDGPFTNNTLRTSPTNSTLPEDADQGQQAVLLTAFVNANYSSSISFQELNTTVATLLVMRAAPEYLQQHQNWEDFAPIATECGLYICAKAYNHASATNGILTETEAGSWAIRESQSWHVADPNAPEWWDALNVELGDFDFFRTDLQVVIPLASEIMSSNETKQSTKRFNITQTAVRSIQNVMSDLFSAPWGIKEAYRLSGTAIRNPYLVYPNASPFFGNDVPDILWKESGDLTKMFEQLATRLSIHVREASNETHGGSEEKYVLHIQVQWGFFVPQVFILVLGGLYFSVVVWQTGRLGLPIWKEGFFPLLASGLDGETQERLRRMEREMRRNRKIKAERGKIQVGLRFDMGEGGWKLLVCEGIVKGEKRGK</sequence>
<dbReference type="PANTHER" id="PTHR35394:SF5">
    <property type="entry name" value="DUF3176 DOMAIN-CONTAINING PROTEIN"/>
    <property type="match status" value="1"/>
</dbReference>
<gene>
    <name evidence="2" type="ORF">QBC35DRAFT_534713</name>
</gene>
<feature type="transmembrane region" description="Helical" evidence="1">
    <location>
        <begin position="185"/>
        <end position="203"/>
    </location>
</feature>
<keyword evidence="1" id="KW-1133">Transmembrane helix</keyword>
<dbReference type="PANTHER" id="PTHR35394">
    <property type="entry name" value="DUF3176 DOMAIN-CONTAINING PROTEIN"/>
    <property type="match status" value="1"/>
</dbReference>
<organism evidence="2 3">
    <name type="scientific">Podospora australis</name>
    <dbReference type="NCBI Taxonomy" id="1536484"/>
    <lineage>
        <taxon>Eukaryota</taxon>
        <taxon>Fungi</taxon>
        <taxon>Dikarya</taxon>
        <taxon>Ascomycota</taxon>
        <taxon>Pezizomycotina</taxon>
        <taxon>Sordariomycetes</taxon>
        <taxon>Sordariomycetidae</taxon>
        <taxon>Sordariales</taxon>
        <taxon>Podosporaceae</taxon>
        <taxon>Podospora</taxon>
    </lineage>
</organism>
<reference evidence="2" key="1">
    <citation type="journal article" date="2023" name="Mol. Phylogenet. Evol.">
        <title>Genome-scale phylogeny and comparative genomics of the fungal order Sordariales.</title>
        <authorList>
            <person name="Hensen N."/>
            <person name="Bonometti L."/>
            <person name="Westerberg I."/>
            <person name="Brannstrom I.O."/>
            <person name="Guillou S."/>
            <person name="Cros-Aarteil S."/>
            <person name="Calhoun S."/>
            <person name="Haridas S."/>
            <person name="Kuo A."/>
            <person name="Mondo S."/>
            <person name="Pangilinan J."/>
            <person name="Riley R."/>
            <person name="LaButti K."/>
            <person name="Andreopoulos B."/>
            <person name="Lipzen A."/>
            <person name="Chen C."/>
            <person name="Yan M."/>
            <person name="Daum C."/>
            <person name="Ng V."/>
            <person name="Clum A."/>
            <person name="Steindorff A."/>
            <person name="Ohm R.A."/>
            <person name="Martin F."/>
            <person name="Silar P."/>
            <person name="Natvig D.O."/>
            <person name="Lalanne C."/>
            <person name="Gautier V."/>
            <person name="Ament-Velasquez S.L."/>
            <person name="Kruys A."/>
            <person name="Hutchinson M.I."/>
            <person name="Powell A.J."/>
            <person name="Barry K."/>
            <person name="Miller A.N."/>
            <person name="Grigoriev I.V."/>
            <person name="Debuchy R."/>
            <person name="Gladieux P."/>
            <person name="Hiltunen Thoren M."/>
            <person name="Johannesson H."/>
        </authorList>
    </citation>
    <scope>NUCLEOTIDE SEQUENCE</scope>
    <source>
        <strain evidence="2">PSN309</strain>
    </source>
</reference>
<feature type="transmembrane region" description="Helical" evidence="1">
    <location>
        <begin position="79"/>
        <end position="101"/>
    </location>
</feature>
<evidence type="ECO:0000313" key="3">
    <source>
        <dbReference type="Proteomes" id="UP001302126"/>
    </source>
</evidence>
<evidence type="ECO:0000256" key="1">
    <source>
        <dbReference type="SAM" id="Phobius"/>
    </source>
</evidence>
<reference evidence="2" key="2">
    <citation type="submission" date="2023-05" db="EMBL/GenBank/DDBJ databases">
        <authorList>
            <consortium name="Lawrence Berkeley National Laboratory"/>
            <person name="Steindorff A."/>
            <person name="Hensen N."/>
            <person name="Bonometti L."/>
            <person name="Westerberg I."/>
            <person name="Brannstrom I.O."/>
            <person name="Guillou S."/>
            <person name="Cros-Aarteil S."/>
            <person name="Calhoun S."/>
            <person name="Haridas S."/>
            <person name="Kuo A."/>
            <person name="Mondo S."/>
            <person name="Pangilinan J."/>
            <person name="Riley R."/>
            <person name="Labutti K."/>
            <person name="Andreopoulos B."/>
            <person name="Lipzen A."/>
            <person name="Chen C."/>
            <person name="Yanf M."/>
            <person name="Daum C."/>
            <person name="Ng V."/>
            <person name="Clum A."/>
            <person name="Ohm R."/>
            <person name="Martin F."/>
            <person name="Silar P."/>
            <person name="Natvig D."/>
            <person name="Lalanne C."/>
            <person name="Gautier V."/>
            <person name="Ament-Velasquez S.L."/>
            <person name="Kruys A."/>
            <person name="Hutchinson M.I."/>
            <person name="Powell A.J."/>
            <person name="Barry K."/>
            <person name="Miller A.N."/>
            <person name="Grigoriev I.V."/>
            <person name="Debuchy R."/>
            <person name="Gladieux P."/>
            <person name="Thoren M.H."/>
            <person name="Johannesson H."/>
        </authorList>
    </citation>
    <scope>NUCLEOTIDE SEQUENCE</scope>
    <source>
        <strain evidence="2">PSN309</strain>
    </source>
</reference>
<comment type="caution">
    <text evidence="2">The sequence shown here is derived from an EMBL/GenBank/DDBJ whole genome shotgun (WGS) entry which is preliminary data.</text>
</comment>
<dbReference type="AlphaFoldDB" id="A0AAN6WN82"/>
<accession>A0AAN6WN82</accession>
<dbReference type="Proteomes" id="UP001302126">
    <property type="component" value="Unassembled WGS sequence"/>
</dbReference>
<dbReference type="InterPro" id="IPR021514">
    <property type="entry name" value="DUF3176"/>
</dbReference>
<name>A0AAN6WN82_9PEZI</name>
<keyword evidence="3" id="KW-1185">Reference proteome</keyword>
<dbReference type="EMBL" id="MU864475">
    <property type="protein sequence ID" value="KAK4184738.1"/>
    <property type="molecule type" value="Genomic_DNA"/>
</dbReference>
<proteinExistence type="predicted"/>